<reference evidence="1" key="1">
    <citation type="submission" date="2018-02" db="EMBL/GenBank/DDBJ databases">
        <title>Rhizophora mucronata_Transcriptome.</title>
        <authorList>
            <person name="Meera S.P."/>
            <person name="Sreeshan A."/>
            <person name="Augustine A."/>
        </authorList>
    </citation>
    <scope>NUCLEOTIDE SEQUENCE</scope>
    <source>
        <tissue evidence="1">Leaf</tissue>
    </source>
</reference>
<dbReference type="EMBL" id="GGEC01005642">
    <property type="protein sequence ID" value="MBW86125.1"/>
    <property type="molecule type" value="Transcribed_RNA"/>
</dbReference>
<sequence>MRIKVSLLGRKINKREEEKHLERRMVC</sequence>
<proteinExistence type="predicted"/>
<evidence type="ECO:0000313" key="1">
    <source>
        <dbReference type="EMBL" id="MBW86125.1"/>
    </source>
</evidence>
<protein>
    <submittedName>
        <fullName evidence="1">Uncharacterized protein</fullName>
    </submittedName>
</protein>
<organism evidence="1">
    <name type="scientific">Rhizophora mucronata</name>
    <name type="common">Asiatic mangrove</name>
    <dbReference type="NCBI Taxonomy" id="61149"/>
    <lineage>
        <taxon>Eukaryota</taxon>
        <taxon>Viridiplantae</taxon>
        <taxon>Streptophyta</taxon>
        <taxon>Embryophyta</taxon>
        <taxon>Tracheophyta</taxon>
        <taxon>Spermatophyta</taxon>
        <taxon>Magnoliopsida</taxon>
        <taxon>eudicotyledons</taxon>
        <taxon>Gunneridae</taxon>
        <taxon>Pentapetalae</taxon>
        <taxon>rosids</taxon>
        <taxon>fabids</taxon>
        <taxon>Malpighiales</taxon>
        <taxon>Rhizophoraceae</taxon>
        <taxon>Rhizophora</taxon>
    </lineage>
</organism>
<name>A0A2P2IY48_RHIMU</name>
<dbReference type="AlphaFoldDB" id="A0A2P2IY48"/>
<accession>A0A2P2IY48</accession>